<dbReference type="PANTHER" id="PTHR31170">
    <property type="entry name" value="BNAC04G53230D PROTEIN"/>
    <property type="match status" value="1"/>
</dbReference>
<organism evidence="2 3">
    <name type="scientific">Urochloa decumbens</name>
    <dbReference type="NCBI Taxonomy" id="240449"/>
    <lineage>
        <taxon>Eukaryota</taxon>
        <taxon>Viridiplantae</taxon>
        <taxon>Streptophyta</taxon>
        <taxon>Embryophyta</taxon>
        <taxon>Tracheophyta</taxon>
        <taxon>Spermatophyta</taxon>
        <taxon>Magnoliopsida</taxon>
        <taxon>Liliopsida</taxon>
        <taxon>Poales</taxon>
        <taxon>Poaceae</taxon>
        <taxon>PACMAD clade</taxon>
        <taxon>Panicoideae</taxon>
        <taxon>Panicodae</taxon>
        <taxon>Paniceae</taxon>
        <taxon>Melinidinae</taxon>
        <taxon>Urochloa</taxon>
    </lineage>
</organism>
<evidence type="ECO:0000313" key="2">
    <source>
        <dbReference type="EMBL" id="CAL4995197.1"/>
    </source>
</evidence>
<dbReference type="AlphaFoldDB" id="A0ABC9B5P3"/>
<reference evidence="2" key="1">
    <citation type="submission" date="2024-10" db="EMBL/GenBank/DDBJ databases">
        <authorList>
            <person name="Ryan C."/>
        </authorList>
    </citation>
    <scope>NUCLEOTIDE SEQUENCE [LARGE SCALE GENOMIC DNA]</scope>
</reference>
<protein>
    <submittedName>
        <fullName evidence="2">Uncharacterized protein</fullName>
    </submittedName>
</protein>
<dbReference type="Proteomes" id="UP001497457">
    <property type="component" value="Chromosome 24b"/>
</dbReference>
<dbReference type="EMBL" id="OZ075134">
    <property type="protein sequence ID" value="CAL4995197.1"/>
    <property type="molecule type" value="Genomic_DNA"/>
</dbReference>
<dbReference type="InterPro" id="IPR004158">
    <property type="entry name" value="DUF247_pln"/>
</dbReference>
<keyword evidence="3" id="KW-1185">Reference proteome</keyword>
<dbReference type="Pfam" id="PF03140">
    <property type="entry name" value="DUF247"/>
    <property type="match status" value="1"/>
</dbReference>
<name>A0ABC9B5P3_9POAL</name>
<keyword evidence="1" id="KW-0472">Membrane</keyword>
<sequence>MSGVVGPDPEEALGNFRKGRAEAVVLIEHAAGTNEQAPESRELLSSAGSEGGCWTWVPRKDEVFHLETKLEKWRAACIYQVPTRIRDQNRSSYTPQVVSFGPFHHGKEHLLPIEEHKRRVLLHCLNRPNAKPLADFIEAITKVAEKLESMYHDLPVQWSGERNRGCFVEMMIMDGCFMLEVIRMATGRACCDYESNDPIFGIHAHVNTLPYVRRDMLLIENQLPLFVLENLVAVESSKQPSSEDSRAINEQVLKFLSPSTQCPENLQGRLHPLDIFHYSRIHGEMPSSIGRPILRTTPSDEHDLQTTPTSDISAMALHDAGIQLRKVNSKNLKHVSFAGRTLRLPTLTVNELTQSIFNNLIAFERLHVPLTSFPVIGYVFLMSQIIKSSEDVSLLESRRIIRNALGDNQMVVELFMQLSGDLHVYPKDSPLLVVHQLMDQHCQTTWRIWRAHIARRYFRSPWAPISLAGSVFFLLITVARNIYGLTQHRVEG</sequence>
<gene>
    <name evidence="2" type="ORF">URODEC1_LOCUS62232</name>
</gene>
<proteinExistence type="predicted"/>
<keyword evidence="1" id="KW-1133">Transmembrane helix</keyword>
<keyword evidence="1" id="KW-0812">Transmembrane</keyword>
<feature type="transmembrane region" description="Helical" evidence="1">
    <location>
        <begin position="462"/>
        <end position="483"/>
    </location>
</feature>
<dbReference type="PANTHER" id="PTHR31170:SF18">
    <property type="entry name" value="(WILD MALAYSIAN BANANA) HYPOTHETICAL PROTEIN"/>
    <property type="match status" value="1"/>
</dbReference>
<evidence type="ECO:0000313" key="3">
    <source>
        <dbReference type="Proteomes" id="UP001497457"/>
    </source>
</evidence>
<evidence type="ECO:0000256" key="1">
    <source>
        <dbReference type="SAM" id="Phobius"/>
    </source>
</evidence>
<accession>A0ABC9B5P3</accession>